<evidence type="ECO:0008006" key="4">
    <source>
        <dbReference type="Google" id="ProtNLM"/>
    </source>
</evidence>
<evidence type="ECO:0000256" key="1">
    <source>
        <dbReference type="SAM" id="Phobius"/>
    </source>
</evidence>
<dbReference type="EMBL" id="FOXQ01000012">
    <property type="protein sequence ID" value="SFQ44415.1"/>
    <property type="molecule type" value="Genomic_DNA"/>
</dbReference>
<organism evidence="2 3">
    <name type="scientific">Parafilimonas terrae</name>
    <dbReference type="NCBI Taxonomy" id="1465490"/>
    <lineage>
        <taxon>Bacteria</taxon>
        <taxon>Pseudomonadati</taxon>
        <taxon>Bacteroidota</taxon>
        <taxon>Chitinophagia</taxon>
        <taxon>Chitinophagales</taxon>
        <taxon>Chitinophagaceae</taxon>
        <taxon>Parafilimonas</taxon>
    </lineage>
</organism>
<keyword evidence="1" id="KW-1133">Transmembrane helix</keyword>
<dbReference type="RefSeq" id="WP_090661599.1">
    <property type="nucleotide sequence ID" value="NZ_FOXQ01000012.1"/>
</dbReference>
<feature type="transmembrane region" description="Helical" evidence="1">
    <location>
        <begin position="103"/>
        <end position="121"/>
    </location>
</feature>
<reference evidence="2 3" key="1">
    <citation type="submission" date="2016-10" db="EMBL/GenBank/DDBJ databases">
        <authorList>
            <person name="de Groot N.N."/>
        </authorList>
    </citation>
    <scope>NUCLEOTIDE SEQUENCE [LARGE SCALE GENOMIC DNA]</scope>
    <source>
        <strain evidence="2 3">DSM 28286</strain>
    </source>
</reference>
<dbReference type="OrthoDB" id="678688at2"/>
<feature type="transmembrane region" description="Helical" evidence="1">
    <location>
        <begin position="7"/>
        <end position="26"/>
    </location>
</feature>
<gene>
    <name evidence="2" type="ORF">SAMN05444277_112120</name>
</gene>
<keyword evidence="1" id="KW-0472">Membrane</keyword>
<keyword evidence="1" id="KW-0812">Transmembrane</keyword>
<protein>
    <recommendedName>
        <fullName evidence="4">DUF4345 domain-containing protein</fullName>
    </recommendedName>
</protein>
<dbReference type="STRING" id="1465490.SAMN05444277_112120"/>
<dbReference type="AlphaFoldDB" id="A0A1I5YJX1"/>
<dbReference type="Proteomes" id="UP000199031">
    <property type="component" value="Unassembled WGS sequence"/>
</dbReference>
<keyword evidence="3" id="KW-1185">Reference proteome</keyword>
<proteinExistence type="predicted"/>
<accession>A0A1I5YJX1</accession>
<evidence type="ECO:0000313" key="3">
    <source>
        <dbReference type="Proteomes" id="UP000199031"/>
    </source>
</evidence>
<feature type="transmembrane region" description="Helical" evidence="1">
    <location>
        <begin position="71"/>
        <end position="91"/>
    </location>
</feature>
<dbReference type="PROSITE" id="PS51257">
    <property type="entry name" value="PROKAR_LIPOPROTEIN"/>
    <property type="match status" value="1"/>
</dbReference>
<sequence>MKYSQTIGCILVLLLAGACYLPWSFIPDRNILVTGMEAPGTMYGKPGLMHIVLGVVLLLFFIIPKIWAKRINVFISAINLAWSIRNFMLLSTCYMGECPEKKMGLYVELLLSIGILIMTFLPDLRRIEKK</sequence>
<evidence type="ECO:0000313" key="2">
    <source>
        <dbReference type="EMBL" id="SFQ44415.1"/>
    </source>
</evidence>
<feature type="transmembrane region" description="Helical" evidence="1">
    <location>
        <begin position="46"/>
        <end position="64"/>
    </location>
</feature>
<name>A0A1I5YJX1_9BACT</name>